<dbReference type="Pfam" id="PF02880">
    <property type="entry name" value="PGM_PMM_III"/>
    <property type="match status" value="1"/>
</dbReference>
<keyword evidence="7" id="KW-0460">Magnesium</keyword>
<accession>A0ABD3RY41</accession>
<proteinExistence type="inferred from homology"/>
<dbReference type="Proteomes" id="UP001530377">
    <property type="component" value="Unassembled WGS sequence"/>
</dbReference>
<dbReference type="Pfam" id="PF24947">
    <property type="entry name" value="PGM1_C_vert_fung"/>
    <property type="match status" value="1"/>
</dbReference>
<dbReference type="EMBL" id="JALLPB020000119">
    <property type="protein sequence ID" value="KAL3817127.1"/>
    <property type="molecule type" value="Genomic_DNA"/>
</dbReference>
<evidence type="ECO:0000259" key="11">
    <source>
        <dbReference type="Pfam" id="PF02880"/>
    </source>
</evidence>
<feature type="domain" description="Alpha-D-phosphohexomutase alpha/beta/alpha" evidence="11">
    <location>
        <begin position="368"/>
        <end position="479"/>
    </location>
</feature>
<comment type="caution">
    <text evidence="12">The sequence shown here is derived from an EMBL/GenBank/DDBJ whole genome shotgun (WGS) entry which is preliminary data.</text>
</comment>
<dbReference type="FunFam" id="3.30.310.50:FF:000002">
    <property type="entry name" value="Phosphoglucomutase 5"/>
    <property type="match status" value="1"/>
</dbReference>
<dbReference type="InterPro" id="IPR045244">
    <property type="entry name" value="PGM"/>
</dbReference>
<evidence type="ECO:0000256" key="1">
    <source>
        <dbReference type="ARBA" id="ARBA00000443"/>
    </source>
</evidence>
<evidence type="ECO:0000256" key="8">
    <source>
        <dbReference type="ARBA" id="ARBA00023235"/>
    </source>
</evidence>
<dbReference type="InterPro" id="IPR005841">
    <property type="entry name" value="Alpha-D-phosphohexomutase_SF"/>
</dbReference>
<evidence type="ECO:0000256" key="5">
    <source>
        <dbReference type="ARBA" id="ARBA00022553"/>
    </source>
</evidence>
<dbReference type="SUPFAM" id="SSF53738">
    <property type="entry name" value="Phosphoglucomutase, first 3 domains"/>
    <property type="match status" value="3"/>
</dbReference>
<evidence type="ECO:0000256" key="7">
    <source>
        <dbReference type="ARBA" id="ARBA00022842"/>
    </source>
</evidence>
<comment type="similarity">
    <text evidence="3">Belongs to the phosphohexose mutase family.</text>
</comment>
<dbReference type="PANTHER" id="PTHR22573">
    <property type="entry name" value="PHOSPHOHEXOMUTASE FAMILY MEMBER"/>
    <property type="match status" value="1"/>
</dbReference>
<dbReference type="Pfam" id="PF02879">
    <property type="entry name" value="PGM_PMM_II"/>
    <property type="match status" value="1"/>
</dbReference>
<dbReference type="PROSITE" id="PS00710">
    <property type="entry name" value="PGM_PMM"/>
    <property type="match status" value="1"/>
</dbReference>
<dbReference type="InterPro" id="IPR005845">
    <property type="entry name" value="A-D-PHexomutase_a/b/a-II"/>
</dbReference>
<dbReference type="EC" id="5.4.2.2" evidence="4"/>
<keyword evidence="6" id="KW-0479">Metal-binding</keyword>
<feature type="domain" description="Alpha-D-phosphohexomutase alpha/beta/alpha" evidence="10">
    <location>
        <begin position="243"/>
        <end position="358"/>
    </location>
</feature>
<keyword evidence="5" id="KW-0597">Phosphoprotein</keyword>
<organism evidence="12 13">
    <name type="scientific">Cyclostephanos tholiformis</name>
    <dbReference type="NCBI Taxonomy" id="382380"/>
    <lineage>
        <taxon>Eukaryota</taxon>
        <taxon>Sar</taxon>
        <taxon>Stramenopiles</taxon>
        <taxon>Ochrophyta</taxon>
        <taxon>Bacillariophyta</taxon>
        <taxon>Coscinodiscophyceae</taxon>
        <taxon>Thalassiosirophycidae</taxon>
        <taxon>Stephanodiscales</taxon>
        <taxon>Stephanodiscaceae</taxon>
        <taxon>Cyclostephanos</taxon>
    </lineage>
</organism>
<reference evidence="12 13" key="1">
    <citation type="submission" date="2024-10" db="EMBL/GenBank/DDBJ databases">
        <title>Updated reference genomes for cyclostephanoid diatoms.</title>
        <authorList>
            <person name="Roberts W.R."/>
            <person name="Alverson A.J."/>
        </authorList>
    </citation>
    <scope>NUCLEOTIDE SEQUENCE [LARGE SCALE GENOMIC DNA]</scope>
    <source>
        <strain evidence="12 13">AJA228-03</strain>
    </source>
</reference>
<dbReference type="AlphaFoldDB" id="A0ABD3RY41"/>
<comment type="cofactor">
    <cofactor evidence="2">
        <name>Mg(2+)</name>
        <dbReference type="ChEBI" id="CHEBI:18420"/>
    </cofactor>
</comment>
<dbReference type="GO" id="GO:0046872">
    <property type="term" value="F:metal ion binding"/>
    <property type="evidence" value="ECO:0007669"/>
    <property type="project" value="UniProtKB-KW"/>
</dbReference>
<evidence type="ECO:0000256" key="4">
    <source>
        <dbReference type="ARBA" id="ARBA00012728"/>
    </source>
</evidence>
<dbReference type="PANTHER" id="PTHR22573:SF2">
    <property type="entry name" value="PHOSPHOGLUCOMUTASE"/>
    <property type="match status" value="1"/>
</dbReference>
<evidence type="ECO:0000256" key="6">
    <source>
        <dbReference type="ARBA" id="ARBA00022723"/>
    </source>
</evidence>
<dbReference type="InterPro" id="IPR016055">
    <property type="entry name" value="A-D-PHexomutase_a/b/a-I/II/III"/>
</dbReference>
<evidence type="ECO:0000259" key="9">
    <source>
        <dbReference type="Pfam" id="PF02878"/>
    </source>
</evidence>
<dbReference type="FunFam" id="3.40.120.10:FF:000004">
    <property type="entry name" value="Phosphoglucomutase 5"/>
    <property type="match status" value="1"/>
</dbReference>
<comment type="catalytic activity">
    <reaction evidence="1">
        <text>alpha-D-glucose 1-phosphate = alpha-D-glucose 6-phosphate</text>
        <dbReference type="Rhea" id="RHEA:23536"/>
        <dbReference type="ChEBI" id="CHEBI:58225"/>
        <dbReference type="ChEBI" id="CHEBI:58601"/>
        <dbReference type="EC" id="5.4.2.2"/>
    </reaction>
</comment>
<dbReference type="InterPro" id="IPR016066">
    <property type="entry name" value="A-D-PHexomutase_CS"/>
</dbReference>
<dbReference type="Gene3D" id="3.30.310.50">
    <property type="entry name" value="Alpha-D-phosphohexomutase, C-terminal domain"/>
    <property type="match status" value="1"/>
</dbReference>
<evidence type="ECO:0000256" key="3">
    <source>
        <dbReference type="ARBA" id="ARBA00010231"/>
    </source>
</evidence>
<dbReference type="InterPro" id="IPR005846">
    <property type="entry name" value="A-D-PHexomutase_a/b/a-III"/>
</dbReference>
<gene>
    <name evidence="12" type="ORF">ACHAXA_009958</name>
</gene>
<sequence>MGRRSGAAAAAAAAAAETATTTTNEDKNDVDVDVEVVVVNTSPIGGMRPGTSGLRKKVGVWKTEHYVENFVQCLVDTAVASNGGRMIDTIVVAGDGRYYNDEAIQTIARILAANGIRDIWIPQHGIMSTPAVSAVIRRRKSDGGGNDGEGIARGGIVLTASHNPGGPDEDFGIKYNDVLGQPAGEEFTEALYERTMKISSYRTVVRGGSSSPSPFVIDLSSPVGTRYDLTPSSTVTIIDPYRNYLDALRSCFDFDSLRALCSRAGFEMMFDGMHGAGGPFARRVLVDELGLSESALMRCDPLPDFGGCHPDPNLTYASELVSRMGLSPDGSAIPTLDPSTLPTLGAANDGDGDRNLIAGAGFFVTPSDSLAVICDNWECIPQFAMRGGLGGVARSMPSSAALDVVAEARGIPCFVTPTGWKYFGNLMSSRESYDGTDYGPFLCGEESFGTGSDHIREKDGLWAVLAWMSILSKANEGISDGEALVGVRDIVRRHWAKYGRHFYCRYDYEGVDSDAANQVMNTIREKFVEGGAALPDGSDSGIKLVDAVEFSYIDPVDGSQTSKQGLILNFKLTTGDPARVVFRLSGTGSSGATVRMYLEQYEKDPSKHDMSAPVALKDLAEEALRLVQMEKTTGRDAPTVIT</sequence>
<dbReference type="Pfam" id="PF02878">
    <property type="entry name" value="PGM_PMM_I"/>
    <property type="match status" value="1"/>
</dbReference>
<feature type="domain" description="Alpha-D-phosphohexomutase alpha/beta/alpha" evidence="9">
    <location>
        <begin position="48"/>
        <end position="201"/>
    </location>
</feature>
<evidence type="ECO:0000313" key="12">
    <source>
        <dbReference type="EMBL" id="KAL3817127.1"/>
    </source>
</evidence>
<evidence type="ECO:0000256" key="2">
    <source>
        <dbReference type="ARBA" id="ARBA00001946"/>
    </source>
</evidence>
<dbReference type="SUPFAM" id="SSF55957">
    <property type="entry name" value="Phosphoglucomutase, C-terminal domain"/>
    <property type="match status" value="1"/>
</dbReference>
<evidence type="ECO:0000313" key="13">
    <source>
        <dbReference type="Proteomes" id="UP001530377"/>
    </source>
</evidence>
<evidence type="ECO:0000259" key="10">
    <source>
        <dbReference type="Pfam" id="PF02879"/>
    </source>
</evidence>
<dbReference type="NCBIfam" id="NF005737">
    <property type="entry name" value="PRK07564.1-1"/>
    <property type="match status" value="1"/>
</dbReference>
<dbReference type="Gene3D" id="3.40.120.10">
    <property type="entry name" value="Alpha-D-Glucose-1,6-Bisphosphate, subunit A, domain 3"/>
    <property type="match status" value="3"/>
</dbReference>
<dbReference type="InterPro" id="IPR005844">
    <property type="entry name" value="A-D-PHexomutase_a/b/a-I"/>
</dbReference>
<keyword evidence="8" id="KW-0413">Isomerase</keyword>
<protein>
    <recommendedName>
        <fullName evidence="4">phosphoglucomutase (alpha-D-glucose-1,6-bisphosphate-dependent)</fullName>
        <ecNumber evidence="4">5.4.2.2</ecNumber>
    </recommendedName>
</protein>
<dbReference type="GO" id="GO:0004614">
    <property type="term" value="F:phosphoglucomutase activity"/>
    <property type="evidence" value="ECO:0007669"/>
    <property type="project" value="UniProtKB-EC"/>
</dbReference>
<dbReference type="InterPro" id="IPR036900">
    <property type="entry name" value="A-D-PHexomutase_C_sf"/>
</dbReference>
<dbReference type="PRINTS" id="PR00509">
    <property type="entry name" value="PGMPMM"/>
</dbReference>
<name>A0ABD3RY41_9STRA</name>
<keyword evidence="13" id="KW-1185">Reference proteome</keyword>